<organism evidence="1">
    <name type="scientific">bioreactor metagenome</name>
    <dbReference type="NCBI Taxonomy" id="1076179"/>
    <lineage>
        <taxon>unclassified sequences</taxon>
        <taxon>metagenomes</taxon>
        <taxon>ecological metagenomes</taxon>
    </lineage>
</organism>
<proteinExistence type="predicted"/>
<evidence type="ECO:0000313" key="1">
    <source>
        <dbReference type="EMBL" id="MPM73315.1"/>
    </source>
</evidence>
<gene>
    <name evidence="1" type="ORF">SDC9_120295</name>
</gene>
<dbReference type="AlphaFoldDB" id="A0A645C6W3"/>
<protein>
    <submittedName>
        <fullName evidence="1">Uncharacterized protein</fullName>
    </submittedName>
</protein>
<comment type="caution">
    <text evidence="1">The sequence shown here is derived from an EMBL/GenBank/DDBJ whole genome shotgun (WGS) entry which is preliminary data.</text>
</comment>
<dbReference type="EMBL" id="VSSQ01025278">
    <property type="protein sequence ID" value="MPM73315.1"/>
    <property type="molecule type" value="Genomic_DNA"/>
</dbReference>
<name>A0A645C6W3_9ZZZZ</name>
<reference evidence="1" key="1">
    <citation type="submission" date="2019-08" db="EMBL/GenBank/DDBJ databases">
        <authorList>
            <person name="Kucharzyk K."/>
            <person name="Murdoch R.W."/>
            <person name="Higgins S."/>
            <person name="Loffler F."/>
        </authorList>
    </citation>
    <scope>NUCLEOTIDE SEQUENCE</scope>
</reference>
<sequence>MHFMCSCIRSTKADDGFDFDQSRFFGFSFRFFDGFRDGFQIIAVLDQDMLPTVSFETGSYIFRKGFRSRAVQGNIIGVVQTDQFSQFQVAGQAGCFVGDTFHQIAVAVQEICIVIHNREVFFVVGSSQVRFRHRETYRIRDPLSQRTSRRFHAVRVMHFRVSRCFAAELAEVFHVVQAHIEAG</sequence>
<accession>A0A645C6W3</accession>